<proteinExistence type="predicted"/>
<feature type="transmembrane region" description="Helical" evidence="1">
    <location>
        <begin position="48"/>
        <end position="70"/>
    </location>
</feature>
<evidence type="ECO:0000313" key="2">
    <source>
        <dbReference type="EMBL" id="RDB72075.1"/>
    </source>
</evidence>
<accession>A0A369MJV3</accession>
<gene>
    <name evidence="2" type="ORF">C1875_04595</name>
</gene>
<dbReference type="InterPro" id="IPR008875">
    <property type="entry name" value="TraX"/>
</dbReference>
<keyword evidence="1" id="KW-0812">Transmembrane</keyword>
<name>A0A369MJV3_EGGLN</name>
<protein>
    <submittedName>
        <fullName evidence="2">Conjugal transfer protein TraX</fullName>
    </submittedName>
</protein>
<dbReference type="Pfam" id="PF05857">
    <property type="entry name" value="TraX"/>
    <property type="match status" value="1"/>
</dbReference>
<feature type="transmembrane region" description="Helical" evidence="1">
    <location>
        <begin position="127"/>
        <end position="151"/>
    </location>
</feature>
<feature type="transmembrane region" description="Helical" evidence="1">
    <location>
        <begin position="163"/>
        <end position="183"/>
    </location>
</feature>
<evidence type="ECO:0000313" key="3">
    <source>
        <dbReference type="Proteomes" id="UP000253970"/>
    </source>
</evidence>
<dbReference type="AlphaFoldDB" id="A0A369MJV3"/>
<feature type="transmembrane region" description="Helical" evidence="1">
    <location>
        <begin position="221"/>
        <end position="241"/>
    </location>
</feature>
<sequence>MSATSSISAASPKRGVSSFTLKVVAIVGMTFNHACYIFYPYLPAEALLLLFGFGGLTFPIMAFLLAEGYHHTSNIKRYAGRLLAFALVSQVPYGLFLAHNLNVLFTLLIGLGILYLYDTMESRGGFWLAAAALVTASALCDWGIIGPLMILMMRAIPDRRQRIVLPLLVPILGNGLPTLSDYMAAFDPALLPFALYPLLGCTATIPLLLAYNGSRGRPMKWLFYAYYPAHILVLGLAKGLLLGDWTLGL</sequence>
<feature type="transmembrane region" description="Helical" evidence="1">
    <location>
        <begin position="21"/>
        <end position="42"/>
    </location>
</feature>
<keyword evidence="1" id="KW-1133">Transmembrane helix</keyword>
<evidence type="ECO:0000256" key="1">
    <source>
        <dbReference type="SAM" id="Phobius"/>
    </source>
</evidence>
<comment type="caution">
    <text evidence="2">The sequence shown here is derived from an EMBL/GenBank/DDBJ whole genome shotgun (WGS) entry which is preliminary data.</text>
</comment>
<feature type="transmembrane region" description="Helical" evidence="1">
    <location>
        <begin position="189"/>
        <end position="209"/>
    </location>
</feature>
<dbReference type="EMBL" id="PPTU01000005">
    <property type="protein sequence ID" value="RDB72075.1"/>
    <property type="molecule type" value="Genomic_DNA"/>
</dbReference>
<keyword evidence="1" id="KW-0472">Membrane</keyword>
<organism evidence="2 3">
    <name type="scientific">Eggerthella lenta</name>
    <name type="common">Eubacterium lentum</name>
    <dbReference type="NCBI Taxonomy" id="84112"/>
    <lineage>
        <taxon>Bacteria</taxon>
        <taxon>Bacillati</taxon>
        <taxon>Actinomycetota</taxon>
        <taxon>Coriobacteriia</taxon>
        <taxon>Eggerthellales</taxon>
        <taxon>Eggerthellaceae</taxon>
        <taxon>Eggerthella</taxon>
    </lineage>
</organism>
<dbReference type="Proteomes" id="UP000253970">
    <property type="component" value="Unassembled WGS sequence"/>
</dbReference>
<feature type="transmembrane region" description="Helical" evidence="1">
    <location>
        <begin position="82"/>
        <end position="115"/>
    </location>
</feature>
<reference evidence="2 3" key="1">
    <citation type="journal article" date="2018" name="Elife">
        <title>Discovery and characterization of a prevalent human gut bacterial enzyme sufficient for the inactivation of a family of plant toxins.</title>
        <authorList>
            <person name="Koppel N."/>
            <person name="Bisanz J.E."/>
            <person name="Pandelia M.E."/>
            <person name="Turnbaugh P.J."/>
            <person name="Balskus E.P."/>
        </authorList>
    </citation>
    <scope>NUCLEOTIDE SEQUENCE [LARGE SCALE GENOMIC DNA]</scope>
    <source>
        <strain evidence="2 3">W1 BHI 6</strain>
    </source>
</reference>